<feature type="compositionally biased region" description="Basic residues" evidence="2">
    <location>
        <begin position="96"/>
        <end position="106"/>
    </location>
</feature>
<feature type="domain" description="CCHC-type" evidence="3">
    <location>
        <begin position="131"/>
        <end position="146"/>
    </location>
</feature>
<dbReference type="SMART" id="SM00343">
    <property type="entry name" value="ZnF_C2HC"/>
    <property type="match status" value="1"/>
</dbReference>
<evidence type="ECO:0000256" key="1">
    <source>
        <dbReference type="PROSITE-ProRule" id="PRU00047"/>
    </source>
</evidence>
<feature type="region of interest" description="Disordered" evidence="2">
    <location>
        <begin position="79"/>
        <end position="110"/>
    </location>
</feature>
<dbReference type="EMBL" id="DP000011">
    <property type="protein sequence ID" value="ABA96959.2"/>
    <property type="molecule type" value="Genomic_DNA"/>
</dbReference>
<dbReference type="GO" id="GO:0003676">
    <property type="term" value="F:nucleic acid binding"/>
    <property type="evidence" value="ECO:0007669"/>
    <property type="project" value="InterPro"/>
</dbReference>
<reference evidence="4" key="3">
    <citation type="submission" date="2006-01" db="EMBL/GenBank/DDBJ databases">
        <authorList>
            <person name="Buell R."/>
        </authorList>
    </citation>
    <scope>NUCLEOTIDE SEQUENCE</scope>
</reference>
<dbReference type="SUPFAM" id="SSF57756">
    <property type="entry name" value="Retrovirus zinc finger-like domains"/>
    <property type="match status" value="1"/>
</dbReference>
<keyword evidence="1" id="KW-0863">Zinc-finger</keyword>
<dbReference type="Pfam" id="PF00098">
    <property type="entry name" value="zf-CCHC"/>
    <property type="match status" value="1"/>
</dbReference>
<accession>Q2QUS2</accession>
<gene>
    <name evidence="4" type="ordered locus">LOC_Os12g15290</name>
</gene>
<dbReference type="PANTHER" id="PTHR11439">
    <property type="entry name" value="GAG-POL-RELATED RETROTRANSPOSON"/>
    <property type="match status" value="1"/>
</dbReference>
<dbReference type="PROSITE" id="PS50158">
    <property type="entry name" value="ZF_CCHC"/>
    <property type="match status" value="1"/>
</dbReference>
<keyword evidence="1" id="KW-0862">Zinc</keyword>
<evidence type="ECO:0000256" key="2">
    <source>
        <dbReference type="SAM" id="MobiDB-lite"/>
    </source>
</evidence>
<dbReference type="InterPro" id="IPR036875">
    <property type="entry name" value="Znf_CCHC_sf"/>
</dbReference>
<dbReference type="SUPFAM" id="SSF56672">
    <property type="entry name" value="DNA/RNA polymerases"/>
    <property type="match status" value="1"/>
</dbReference>
<reference evidence="4" key="1">
    <citation type="journal article" date="2005" name="BMC Biol.">
        <title>The sequence of rice chromosomes 11 and 12, rich in disease resistance genes and recent gene duplications.</title>
        <authorList>
            <consortium name="The rice chromosomes 11 and 12 sequencing consortia"/>
        </authorList>
    </citation>
    <scope>NUCLEOTIDE SEQUENCE [LARGE SCALE GENOMIC DNA]</scope>
</reference>
<reference evidence="4" key="2">
    <citation type="submission" date="2005-04" db="EMBL/GenBank/DDBJ databases">
        <authorList>
            <person name="Buell C.R."/>
            <person name="Wing R.A."/>
            <person name="McCombie W.A."/>
            <person name="Ouyang S."/>
        </authorList>
    </citation>
    <scope>NUCLEOTIDE SEQUENCE</scope>
</reference>
<dbReference type="InterPro" id="IPR043502">
    <property type="entry name" value="DNA/RNA_pol_sf"/>
</dbReference>
<dbReference type="Pfam" id="PF25597">
    <property type="entry name" value="SH3_retrovirus"/>
    <property type="match status" value="1"/>
</dbReference>
<dbReference type="InterPro" id="IPR057670">
    <property type="entry name" value="SH3_retrovirus"/>
</dbReference>
<sequence length="920" mass="103577">MVDDRSVVEQAHEIQMLAKELENNNCELPDKFVAGGIIAKLPPSWLDFATSLKHKRQEFSVSDLIGSLGVEEKARAKDVRGKRVEGGSSANMVQKKNPHASHNNKKVKPDVKPKAATNFKKKGKGKAKGDCFVCGKSGHWAKDCPERKDRKSANMVISEGGGTSGYGRERFLLVDGKRVACGCSWCWYGRSEVYFGKDRAAEERATPGLSKEWWGEAVLTACHVLNKIPMKHKEVTPFEEWERKKLNLLYLRTWGCLAKVNVPIAKKRKLGPNTVDCVFLGYAIHSVGYRFLIVNSGVPDMYVGTILKSRDATFFENEFPMKHTPSTSSKETVMPHEHFAPIEHNDQTPEENPEEDNIVDTRKSKRQRVAKSFGDDYIVYLVDDTPRTIEEAYSSPDADYWKEAVRSEMDSIMSNGTWEVVEHPYGCKPVGCKWVFKKKLRPDGTIEKYKARLVAKGYTQKEGEDFFDTYSPVARLTTIRVLLALAASHGLLVHQMDIKIAFLNGELEEEIYMDHPDGYVLEGQEGMVCKLLKSLYGLKQAPKQWHEKFDTTLTSAGFVVNEADKCVYYRYGGGEGVILCLYVDDILIFGTSLNVIEEVKDYLSKSFEMKDLGEADVILNIKLQRGDEGGITLVQSHYVDKVLSRFGYSDCKPAPTPYDPSVLLRKNRRIARDQLRYSQIIGSLMYLASATRTDISFAVSKLSRFVSNPGDDHWQALERVMHYLKGTMSYGIHYTGYPKVLEGYSDSNWISDADEIKATSEYVFTLGGGAVSWKSCKQTILTRSTMEAELTALDTATVEAEWLREFLMDLPVVEKPVPAILMNCDNQTVIIKVNSSKDNMKSSRHVKRRLKSVRKQKNSGVIALDYVQTARNLADQFTKGLPRNVIDSASREMGLIPIVIGDPVNLDGETNYCVTERRDP</sequence>
<dbReference type="Pfam" id="PF07727">
    <property type="entry name" value="RVT_2"/>
    <property type="match status" value="1"/>
</dbReference>
<dbReference type="GO" id="GO:0008270">
    <property type="term" value="F:zinc ion binding"/>
    <property type="evidence" value="ECO:0007669"/>
    <property type="project" value="UniProtKB-KW"/>
</dbReference>
<dbReference type="InterPro" id="IPR001878">
    <property type="entry name" value="Znf_CCHC"/>
</dbReference>
<evidence type="ECO:0000313" key="4">
    <source>
        <dbReference type="EMBL" id="ABA96959.2"/>
    </source>
</evidence>
<dbReference type="Gene3D" id="4.10.60.10">
    <property type="entry name" value="Zinc finger, CCHC-type"/>
    <property type="match status" value="1"/>
</dbReference>
<name>Q2QUS2_ORYSJ</name>
<dbReference type="AlphaFoldDB" id="Q2QUS2"/>
<feature type="compositionally biased region" description="Acidic residues" evidence="2">
    <location>
        <begin position="348"/>
        <end position="358"/>
    </location>
</feature>
<organism evidence="4">
    <name type="scientific">Oryza sativa subsp. japonica</name>
    <name type="common">Rice</name>
    <dbReference type="NCBI Taxonomy" id="39947"/>
    <lineage>
        <taxon>Eukaryota</taxon>
        <taxon>Viridiplantae</taxon>
        <taxon>Streptophyta</taxon>
        <taxon>Embryophyta</taxon>
        <taxon>Tracheophyta</taxon>
        <taxon>Spermatophyta</taxon>
        <taxon>Magnoliopsida</taxon>
        <taxon>Liliopsida</taxon>
        <taxon>Poales</taxon>
        <taxon>Poaceae</taxon>
        <taxon>BOP clade</taxon>
        <taxon>Oryzoideae</taxon>
        <taxon>Oryzeae</taxon>
        <taxon>Oryzinae</taxon>
        <taxon>Oryza</taxon>
        <taxon>Oryza sativa</taxon>
    </lineage>
</organism>
<proteinExistence type="predicted"/>
<evidence type="ECO:0000259" key="3">
    <source>
        <dbReference type="PROSITE" id="PS50158"/>
    </source>
</evidence>
<dbReference type="CDD" id="cd09272">
    <property type="entry name" value="RNase_HI_RT_Ty1"/>
    <property type="match status" value="1"/>
</dbReference>
<dbReference type="Pfam" id="PF14223">
    <property type="entry name" value="Retrotran_gag_2"/>
    <property type="match status" value="1"/>
</dbReference>
<protein>
    <submittedName>
        <fullName evidence="4">Retrotransposon protein, putative, Ty1-copia subclass</fullName>
    </submittedName>
</protein>
<keyword evidence="1" id="KW-0479">Metal-binding</keyword>
<feature type="region of interest" description="Disordered" evidence="2">
    <location>
        <begin position="341"/>
        <end position="365"/>
    </location>
</feature>
<dbReference type="InterPro" id="IPR013103">
    <property type="entry name" value="RVT_2"/>
</dbReference>
<dbReference type="PANTHER" id="PTHR11439:SF440">
    <property type="entry name" value="INTEGRASE CATALYTIC DOMAIN-CONTAINING PROTEIN"/>
    <property type="match status" value="1"/>
</dbReference>